<comment type="similarity">
    <text evidence="9">To the propeptide regions of cysteine proteases.</text>
</comment>
<dbReference type="GO" id="GO:0008234">
    <property type="term" value="F:cysteine-type peptidase activity"/>
    <property type="evidence" value="ECO:0007669"/>
    <property type="project" value="UniProtKB-KW"/>
</dbReference>
<dbReference type="InterPro" id="IPR013201">
    <property type="entry name" value="Prot_inhib_I29"/>
</dbReference>
<dbReference type="PRINTS" id="PR00705">
    <property type="entry name" value="PAPAIN"/>
</dbReference>
<keyword evidence="13" id="KW-1185">Reference proteome</keyword>
<keyword evidence="4" id="KW-0378">Hydrolase</keyword>
<feature type="domain" description="Cathepsin propeptide inhibitor" evidence="12">
    <location>
        <begin position="29"/>
        <end position="88"/>
    </location>
</feature>
<feature type="signal peptide" evidence="10">
    <location>
        <begin position="1"/>
        <end position="19"/>
    </location>
</feature>
<comment type="similarity">
    <text evidence="2">Belongs to the peptidase C1 family.</text>
</comment>
<protein>
    <submittedName>
        <fullName evidence="14">Cathepsin L1-like</fullName>
    </submittedName>
</protein>
<evidence type="ECO:0000256" key="1">
    <source>
        <dbReference type="ARBA" id="ARBA00004371"/>
    </source>
</evidence>
<evidence type="ECO:0000256" key="9">
    <source>
        <dbReference type="ARBA" id="ARBA00061596"/>
    </source>
</evidence>
<dbReference type="GO" id="GO:0005764">
    <property type="term" value="C:lysosome"/>
    <property type="evidence" value="ECO:0007669"/>
    <property type="project" value="UniProtKB-SubCell"/>
</dbReference>
<accession>A0A9B0WSY9</accession>
<evidence type="ECO:0000256" key="4">
    <source>
        <dbReference type="ARBA" id="ARBA00022801"/>
    </source>
</evidence>
<dbReference type="Pfam" id="PF08246">
    <property type="entry name" value="Inhibitor_I29"/>
    <property type="match status" value="1"/>
</dbReference>
<evidence type="ECO:0000256" key="3">
    <source>
        <dbReference type="ARBA" id="ARBA00022670"/>
    </source>
</evidence>
<dbReference type="PROSITE" id="PS00139">
    <property type="entry name" value="THIOL_PROTEASE_CYS"/>
    <property type="match status" value="1"/>
</dbReference>
<evidence type="ECO:0000313" key="13">
    <source>
        <dbReference type="Proteomes" id="UP000504623"/>
    </source>
</evidence>
<evidence type="ECO:0000256" key="10">
    <source>
        <dbReference type="SAM" id="SignalP"/>
    </source>
</evidence>
<evidence type="ECO:0000256" key="7">
    <source>
        <dbReference type="ARBA" id="ARBA00023157"/>
    </source>
</evidence>
<reference evidence="14" key="1">
    <citation type="submission" date="2025-08" db="UniProtKB">
        <authorList>
            <consortium name="RefSeq"/>
        </authorList>
    </citation>
    <scope>IDENTIFICATION</scope>
    <source>
        <tissue evidence="14">Spleen</tissue>
    </source>
</reference>
<dbReference type="AlphaFoldDB" id="A0A9B0WSY9"/>
<dbReference type="SMART" id="SM00848">
    <property type="entry name" value="Inhibitor_I29"/>
    <property type="match status" value="1"/>
</dbReference>
<dbReference type="FunFam" id="3.90.70.10:FF:000332">
    <property type="entry name" value="Cathepsin L1"/>
    <property type="match status" value="1"/>
</dbReference>
<comment type="subcellular location">
    <subcellularLocation>
        <location evidence="1">Lysosome</location>
    </subcellularLocation>
</comment>
<evidence type="ECO:0000256" key="2">
    <source>
        <dbReference type="ARBA" id="ARBA00008455"/>
    </source>
</evidence>
<dbReference type="Pfam" id="PF00112">
    <property type="entry name" value="Peptidase_C1"/>
    <property type="match status" value="1"/>
</dbReference>
<name>A0A9B0WSY9_CHRAS</name>
<evidence type="ECO:0000259" key="12">
    <source>
        <dbReference type="SMART" id="SM00848"/>
    </source>
</evidence>
<dbReference type="InterPro" id="IPR013128">
    <property type="entry name" value="Peptidase_C1A"/>
</dbReference>
<evidence type="ECO:0000259" key="11">
    <source>
        <dbReference type="SMART" id="SM00645"/>
    </source>
</evidence>
<feature type="chain" id="PRO_5038341514" evidence="10">
    <location>
        <begin position="20"/>
        <end position="331"/>
    </location>
</feature>
<dbReference type="PROSITE" id="PS00639">
    <property type="entry name" value="THIOL_PROTEASE_HIS"/>
    <property type="match status" value="1"/>
</dbReference>
<sequence>MNPSLFLAALCMGIASVALKHDQTLDTEWYQWKSTHKKLYGMNEDSWRRAVWEKNVKMIELHNREYSLGKHNFTMAINAFGDMTNEEFRRIMSGIQIKKHNEKGIFHERSSGDIPKSVDWRKKGYVTPVKAQGHCGSCWAFSATGALEGQMFRKTGKLVSLSEQNLVDCARQGNYGCNGGYMNNAFQYVKNNRGLDSEKGYPYTATDHNVCHYKPEYSAANVTGIVNIPHNEGALMEAVARVGPIAVCIDATQDSFRFYRSGIYSDPKCRHNLNHAVLVVGYGFEGPESDNNKYWLIKNSWSSSWGLHGYIKVAKDRNLCGITDLASYPTV</sequence>
<evidence type="ECO:0000256" key="6">
    <source>
        <dbReference type="ARBA" id="ARBA00023145"/>
    </source>
</evidence>
<dbReference type="InterPro" id="IPR000169">
    <property type="entry name" value="Pept_cys_AS"/>
</dbReference>
<keyword evidence="10" id="KW-0732">Signal</keyword>
<dbReference type="GeneID" id="102829855"/>
<proteinExistence type="inferred from homology"/>
<keyword evidence="3" id="KW-0645">Protease</keyword>
<dbReference type="Proteomes" id="UP000504623">
    <property type="component" value="Unplaced"/>
</dbReference>
<evidence type="ECO:0000256" key="5">
    <source>
        <dbReference type="ARBA" id="ARBA00022807"/>
    </source>
</evidence>
<evidence type="ECO:0000256" key="8">
    <source>
        <dbReference type="ARBA" id="ARBA00023228"/>
    </source>
</evidence>
<dbReference type="InterPro" id="IPR038765">
    <property type="entry name" value="Papain-like_cys_pep_sf"/>
</dbReference>
<dbReference type="InterPro" id="IPR025660">
    <property type="entry name" value="Pept_his_AS"/>
</dbReference>
<dbReference type="SUPFAM" id="SSF54001">
    <property type="entry name" value="Cysteine proteinases"/>
    <property type="match status" value="1"/>
</dbReference>
<dbReference type="InterPro" id="IPR039417">
    <property type="entry name" value="Peptidase_C1A_papain-like"/>
</dbReference>
<dbReference type="SMART" id="SM00645">
    <property type="entry name" value="Pept_C1"/>
    <property type="match status" value="1"/>
</dbReference>
<dbReference type="Gene3D" id="3.90.70.10">
    <property type="entry name" value="Cysteine proteinases"/>
    <property type="match status" value="1"/>
</dbReference>
<feature type="domain" description="Peptidase C1A papain C-terminal" evidence="11">
    <location>
        <begin position="114"/>
        <end position="330"/>
    </location>
</feature>
<dbReference type="FunFam" id="1.10.287.2250:FF:000003">
    <property type="entry name" value="Cathepsin L"/>
    <property type="match status" value="1"/>
</dbReference>
<gene>
    <name evidence="14" type="primary">LOC102829855</name>
</gene>
<keyword evidence="6" id="KW-0865">Zymogen</keyword>
<dbReference type="PANTHER" id="PTHR12411">
    <property type="entry name" value="CYSTEINE PROTEASE FAMILY C1-RELATED"/>
    <property type="match status" value="1"/>
</dbReference>
<dbReference type="InterPro" id="IPR000668">
    <property type="entry name" value="Peptidase_C1A_C"/>
</dbReference>
<keyword evidence="5" id="KW-0788">Thiol protease</keyword>
<dbReference type="CDD" id="cd02248">
    <property type="entry name" value="Peptidase_C1A"/>
    <property type="match status" value="1"/>
</dbReference>
<dbReference type="OrthoDB" id="10253408at2759"/>
<keyword evidence="7" id="KW-1015">Disulfide bond</keyword>
<dbReference type="GO" id="GO:0006508">
    <property type="term" value="P:proteolysis"/>
    <property type="evidence" value="ECO:0007669"/>
    <property type="project" value="UniProtKB-KW"/>
</dbReference>
<keyword evidence="8" id="KW-0458">Lysosome</keyword>
<dbReference type="InterPro" id="IPR025661">
    <property type="entry name" value="Pept_asp_AS"/>
</dbReference>
<dbReference type="PROSITE" id="PS00640">
    <property type="entry name" value="THIOL_PROTEASE_ASN"/>
    <property type="match status" value="1"/>
</dbReference>
<dbReference type="RefSeq" id="XP_006867693.1">
    <property type="nucleotide sequence ID" value="XM_006867631.1"/>
</dbReference>
<organism evidence="13 14">
    <name type="scientific">Chrysochloris asiatica</name>
    <name type="common">Cape golden mole</name>
    <dbReference type="NCBI Taxonomy" id="185453"/>
    <lineage>
        <taxon>Eukaryota</taxon>
        <taxon>Metazoa</taxon>
        <taxon>Chordata</taxon>
        <taxon>Craniata</taxon>
        <taxon>Vertebrata</taxon>
        <taxon>Euteleostomi</taxon>
        <taxon>Mammalia</taxon>
        <taxon>Eutheria</taxon>
        <taxon>Afrotheria</taxon>
        <taxon>Chrysochloridae</taxon>
        <taxon>Chrysochlorinae</taxon>
        <taxon>Chrysochloris</taxon>
    </lineage>
</organism>
<evidence type="ECO:0000313" key="14">
    <source>
        <dbReference type="RefSeq" id="XP_006867693.1"/>
    </source>
</evidence>